<accession>M5U748</accession>
<dbReference type="InterPro" id="IPR000917">
    <property type="entry name" value="Sulfatase_N"/>
</dbReference>
<comment type="similarity">
    <text evidence="1">Belongs to the sulfatase family.</text>
</comment>
<dbReference type="InterPro" id="IPR050738">
    <property type="entry name" value="Sulfatase"/>
</dbReference>
<comment type="caution">
    <text evidence="6">The sequence shown here is derived from an EMBL/GenBank/DDBJ whole genome shotgun (WGS) entry which is preliminary data.</text>
</comment>
<feature type="domain" description="BIG2" evidence="5">
    <location>
        <begin position="503"/>
        <end position="580"/>
    </location>
</feature>
<dbReference type="RefSeq" id="WP_008684189.1">
    <property type="nucleotide sequence ID" value="NZ_ANOH01000334.1"/>
</dbReference>
<dbReference type="InterPro" id="IPR008964">
    <property type="entry name" value="Invasin/intimin_cell_adhesion"/>
</dbReference>
<evidence type="ECO:0000256" key="2">
    <source>
        <dbReference type="ARBA" id="ARBA00022801"/>
    </source>
</evidence>
<feature type="signal peptide" evidence="4">
    <location>
        <begin position="1"/>
        <end position="32"/>
    </location>
</feature>
<dbReference type="PATRIC" id="fig|1263870.3.peg.5112"/>
<dbReference type="Proteomes" id="UP000011885">
    <property type="component" value="Unassembled WGS sequence"/>
</dbReference>
<evidence type="ECO:0000313" key="7">
    <source>
        <dbReference type="Proteomes" id="UP000011885"/>
    </source>
</evidence>
<dbReference type="SUPFAM" id="SSF49373">
    <property type="entry name" value="Invasin/intimin cell-adhesion fragments"/>
    <property type="match status" value="1"/>
</dbReference>
<dbReference type="OrthoDB" id="9803751at2"/>
<dbReference type="InterPro" id="IPR003343">
    <property type="entry name" value="Big_2"/>
</dbReference>
<feature type="region of interest" description="Disordered" evidence="3">
    <location>
        <begin position="580"/>
        <end position="599"/>
    </location>
</feature>
<dbReference type="SUPFAM" id="SSF53649">
    <property type="entry name" value="Alkaline phosphatase-like"/>
    <property type="match status" value="1"/>
</dbReference>
<dbReference type="SMART" id="SM00635">
    <property type="entry name" value="BID_2"/>
    <property type="match status" value="1"/>
</dbReference>
<evidence type="ECO:0000313" key="6">
    <source>
        <dbReference type="EMBL" id="EMI53691.1"/>
    </source>
</evidence>
<dbReference type="Pfam" id="PF02368">
    <property type="entry name" value="Big_2"/>
    <property type="match status" value="1"/>
</dbReference>
<evidence type="ECO:0000256" key="3">
    <source>
        <dbReference type="SAM" id="MobiDB-lite"/>
    </source>
</evidence>
<dbReference type="PANTHER" id="PTHR42693">
    <property type="entry name" value="ARYLSULFATASE FAMILY MEMBER"/>
    <property type="match status" value="1"/>
</dbReference>
<dbReference type="AlphaFoldDB" id="M5U748"/>
<dbReference type="Pfam" id="PF00884">
    <property type="entry name" value="Sulfatase"/>
    <property type="match status" value="1"/>
</dbReference>
<evidence type="ECO:0000259" key="5">
    <source>
        <dbReference type="SMART" id="SM00635"/>
    </source>
</evidence>
<proteinExistence type="inferred from homology"/>
<keyword evidence="2" id="KW-0378">Hydrolase</keyword>
<dbReference type="EMBL" id="ANOH01000334">
    <property type="protein sequence ID" value="EMI53691.1"/>
    <property type="molecule type" value="Genomic_DNA"/>
</dbReference>
<dbReference type="GO" id="GO:0004065">
    <property type="term" value="F:arylsulfatase activity"/>
    <property type="evidence" value="ECO:0007669"/>
    <property type="project" value="TreeGrafter"/>
</dbReference>
<dbReference type="PANTHER" id="PTHR42693:SF53">
    <property type="entry name" value="ENDO-4-O-SULFATASE"/>
    <property type="match status" value="1"/>
</dbReference>
<feature type="chain" id="PRO_5004073097" evidence="4">
    <location>
        <begin position="33"/>
        <end position="599"/>
    </location>
</feature>
<name>M5U748_9BACT</name>
<keyword evidence="4" id="KW-0732">Signal</keyword>
<dbReference type="Gene3D" id="3.40.720.10">
    <property type="entry name" value="Alkaline Phosphatase, subunit A"/>
    <property type="match status" value="1"/>
</dbReference>
<dbReference type="CDD" id="cd16151">
    <property type="entry name" value="sulfatase_like"/>
    <property type="match status" value="1"/>
</dbReference>
<protein>
    <submittedName>
        <fullName evidence="6">Arylsulfatase A</fullName>
    </submittedName>
</protein>
<sequence>MFFLPAIFRPLATFLLVAVSLPTLTAVSTASAADVTHRNVVFILIDDLSHYGVTAYGANRISSEAAGFENVIFETPRIDQLARQGVRCDYAFAYPLCEPTRTTLMSGKYNNRNHLVSKGQHASDITFGDLFQRAGYATGMTGKWKQTRGTVEIPGESYISEFGWDEYCCFDVVTEGRRYINPNMVINGDVINFGNKSDIDPETGRRWYGPDICNRFALDFLKRHQNEPFFLYYPMMLLHDEHMPTPDTVPATAFDEFDAMSRSPNGRRNDEKKYFPDMIAYTDKLIGKVIDQVDRLGLRENTLIVVMGDNGTKEPFTHILPDGTQYPGGKGSTTDNGTHVPLILSLPGTVPVGTPDHPRVCDGLVDLADIHPTLCDAAQIEIPNADDLDGISFWSQMLGDSQEHRDASYVWYNHNRPMTDPSEVLAYAFDKHFKRYAPDRYYPDGRFFDLRVDPFEKMGDTKVQGPGWKKFYHSGLKIDELTDEQRAGYERLGKVLAEHQYVAVKELQVLTPPVVLPRGETAQLSVDVVPSNATRNGVVWESSDTSVVSVNKFGEITAHRPGKATISVYSWDDAFPVANQSPKTFSRSGNSDSISVTVR</sequence>
<evidence type="ECO:0000256" key="1">
    <source>
        <dbReference type="ARBA" id="ARBA00008779"/>
    </source>
</evidence>
<keyword evidence="7" id="KW-1185">Reference proteome</keyword>
<gene>
    <name evidence="6" type="ORF">RSSM_04832</name>
</gene>
<evidence type="ECO:0000256" key="4">
    <source>
        <dbReference type="SAM" id="SignalP"/>
    </source>
</evidence>
<organism evidence="6 7">
    <name type="scientific">Rhodopirellula sallentina SM41</name>
    <dbReference type="NCBI Taxonomy" id="1263870"/>
    <lineage>
        <taxon>Bacteria</taxon>
        <taxon>Pseudomonadati</taxon>
        <taxon>Planctomycetota</taxon>
        <taxon>Planctomycetia</taxon>
        <taxon>Pirellulales</taxon>
        <taxon>Pirellulaceae</taxon>
        <taxon>Rhodopirellula</taxon>
    </lineage>
</organism>
<reference evidence="6 7" key="1">
    <citation type="journal article" date="2013" name="Mar. Genomics">
        <title>Expression of sulfatases in Rhodopirellula baltica and the diversity of sulfatases in the genus Rhodopirellula.</title>
        <authorList>
            <person name="Wegner C.E."/>
            <person name="Richter-Heitmann T."/>
            <person name="Klindworth A."/>
            <person name="Klockow C."/>
            <person name="Richter M."/>
            <person name="Achstetter T."/>
            <person name="Glockner F.O."/>
            <person name="Harder J."/>
        </authorList>
    </citation>
    <scope>NUCLEOTIDE SEQUENCE [LARGE SCALE GENOMIC DNA]</scope>
    <source>
        <strain evidence="6 7">SM41</strain>
    </source>
</reference>
<dbReference type="Gene3D" id="2.60.40.1080">
    <property type="match status" value="1"/>
</dbReference>
<dbReference type="InterPro" id="IPR017850">
    <property type="entry name" value="Alkaline_phosphatase_core_sf"/>
</dbReference>